<reference evidence="1 2" key="1">
    <citation type="submission" date="2017-06" db="EMBL/GenBank/DDBJ databases">
        <authorList>
            <person name="Kim H.J."/>
            <person name="Triplett B.A."/>
        </authorList>
    </citation>
    <scope>NUCLEOTIDE SEQUENCE [LARGE SCALE GENOMIC DNA]</scope>
    <source>
        <strain evidence="1 2">DSM 25597</strain>
    </source>
</reference>
<dbReference type="RefSeq" id="WP_089370566.1">
    <property type="nucleotide sequence ID" value="NZ_BMEP01000003.1"/>
</dbReference>
<name>A0A238WPQ2_9FLAO</name>
<organism evidence="1 2">
    <name type="scientific">Dokdonia pacifica</name>
    <dbReference type="NCBI Taxonomy" id="1627892"/>
    <lineage>
        <taxon>Bacteria</taxon>
        <taxon>Pseudomonadati</taxon>
        <taxon>Bacteroidota</taxon>
        <taxon>Flavobacteriia</taxon>
        <taxon>Flavobacteriales</taxon>
        <taxon>Flavobacteriaceae</taxon>
        <taxon>Dokdonia</taxon>
    </lineage>
</organism>
<dbReference type="Proteomes" id="UP000198379">
    <property type="component" value="Unassembled WGS sequence"/>
</dbReference>
<evidence type="ECO:0000313" key="2">
    <source>
        <dbReference type="Proteomes" id="UP000198379"/>
    </source>
</evidence>
<dbReference type="AlphaFoldDB" id="A0A238WPQ2"/>
<gene>
    <name evidence="1" type="ORF">SAMN06265376_1011280</name>
</gene>
<protein>
    <submittedName>
        <fullName evidence="1">Uncharacterized protein</fullName>
    </submittedName>
</protein>
<proteinExistence type="predicted"/>
<dbReference type="OrthoDB" id="9936894at2"/>
<accession>A0A238WPQ2</accession>
<dbReference type="EMBL" id="FZNY01000001">
    <property type="protein sequence ID" value="SNR48234.1"/>
    <property type="molecule type" value="Genomic_DNA"/>
</dbReference>
<keyword evidence="2" id="KW-1185">Reference proteome</keyword>
<sequence length="86" mass="10568">MGEKEENANTHETLIKSLRDKTYSSLEIKRIHRKCYLIIHFATYSRTFINRFERPKEYRHIWQISDWLKANFDIEKEQLKLPIRNS</sequence>
<evidence type="ECO:0000313" key="1">
    <source>
        <dbReference type="EMBL" id="SNR48234.1"/>
    </source>
</evidence>